<name>F9W6X0_TRYCI</name>
<reference evidence="2 3" key="2">
    <citation type="journal article" date="2012" name="Proc. Natl. Acad. Sci. U.S.A.">
        <title>Antigenic diversity is generated by distinct evolutionary mechanisms in African trypanosome species.</title>
        <authorList>
            <person name="Jackson A.P."/>
            <person name="Berry A."/>
            <person name="Aslett M."/>
            <person name="Allison H.C."/>
            <person name="Burton P."/>
            <person name="Vavrova-Anderson J."/>
            <person name="Brown R."/>
            <person name="Browne H."/>
            <person name="Corton N."/>
            <person name="Hauser H."/>
            <person name="Gamble J."/>
            <person name="Gilderthorp R."/>
            <person name="Marcello L."/>
            <person name="McQuillan J."/>
            <person name="Otto T.D."/>
            <person name="Quail M.A."/>
            <person name="Sanders M.J."/>
            <person name="van Tonder A."/>
            <person name="Ginger M.L."/>
            <person name="Field M.C."/>
            <person name="Barry J.D."/>
            <person name="Hertz-Fowler C."/>
            <person name="Berriman M."/>
        </authorList>
    </citation>
    <scope>NUCLEOTIDE SEQUENCE [LARGE SCALE GENOMIC DNA]</scope>
    <source>
        <strain evidence="2 3">IL3000</strain>
    </source>
</reference>
<keyword evidence="3" id="KW-1185">Reference proteome</keyword>
<evidence type="ECO:0000313" key="2">
    <source>
        <dbReference type="EMBL" id="CCD12927.1"/>
    </source>
</evidence>
<dbReference type="VEuPathDB" id="TriTrypDB:TcIL3000_0_37480"/>
<proteinExistence type="predicted"/>
<dbReference type="AlphaFoldDB" id="F9W6X0"/>
<dbReference type="Proteomes" id="UP000000702">
    <property type="component" value="Unassembled WGS sequence"/>
</dbReference>
<feature type="transmembrane region" description="Helical" evidence="1">
    <location>
        <begin position="81"/>
        <end position="100"/>
    </location>
</feature>
<dbReference type="EMBL" id="CAEQ01000943">
    <property type="protein sequence ID" value="CCD12927.1"/>
    <property type="molecule type" value="Genomic_DNA"/>
</dbReference>
<sequence length="203" mass="23063">MRSKKCGEGALEHSVRLSSERGLFLPQVDVIVSIFSYTILLFFFLFLVLISGFVFFPHYYYYYYYYYYYTTSVVNRTAEGVSLPAIIFALFYFPVFVPVFSRSYSYIVLTGFLIVYTHTLTNEGYDISGNSCCHPRQCSVFVVVPSCGWCACVAGSLMGNRCNHTLHRPFSSPLVLSTHTVHPPSRFLYSLFLSHPFPPGAAS</sequence>
<evidence type="ECO:0000313" key="3">
    <source>
        <dbReference type="Proteomes" id="UP000000702"/>
    </source>
</evidence>
<keyword evidence="1" id="KW-0812">Transmembrane</keyword>
<organism evidence="2 3">
    <name type="scientific">Trypanosoma congolense (strain IL3000)</name>
    <dbReference type="NCBI Taxonomy" id="1068625"/>
    <lineage>
        <taxon>Eukaryota</taxon>
        <taxon>Discoba</taxon>
        <taxon>Euglenozoa</taxon>
        <taxon>Kinetoplastea</taxon>
        <taxon>Metakinetoplastina</taxon>
        <taxon>Trypanosomatida</taxon>
        <taxon>Trypanosomatidae</taxon>
        <taxon>Trypanosoma</taxon>
        <taxon>Nannomonas</taxon>
    </lineage>
</organism>
<gene>
    <name evidence="2" type="ORF">TCIL3000_0_37480</name>
</gene>
<feature type="transmembrane region" description="Helical" evidence="1">
    <location>
        <begin position="30"/>
        <end position="61"/>
    </location>
</feature>
<accession>F9W6X0</accession>
<comment type="caution">
    <text evidence="2">The sequence shown here is derived from an EMBL/GenBank/DDBJ whole genome shotgun (WGS) entry which is preliminary data.</text>
</comment>
<reference evidence="3" key="1">
    <citation type="submission" date="2011-07" db="EMBL/GenBank/DDBJ databases">
        <title>Divergent evolution of antigenic variation in African trypanosomes.</title>
        <authorList>
            <person name="Jackson A.P."/>
            <person name="Berry A."/>
            <person name="Allison H.C."/>
            <person name="Burton P."/>
            <person name="Anderson J."/>
            <person name="Aslett M."/>
            <person name="Brown R."/>
            <person name="Corton N."/>
            <person name="Harris D."/>
            <person name="Hauser H."/>
            <person name="Gamble J."/>
            <person name="Gilderthorp R."/>
            <person name="McQuillan J."/>
            <person name="Quail M.A."/>
            <person name="Sanders M."/>
            <person name="Van Tonder A."/>
            <person name="Ginger M.L."/>
            <person name="Donelson J.E."/>
            <person name="Field M.C."/>
            <person name="Barry J.D."/>
            <person name="Berriman M."/>
            <person name="Hertz-Fowler C."/>
        </authorList>
    </citation>
    <scope>NUCLEOTIDE SEQUENCE [LARGE SCALE GENOMIC DNA]</scope>
    <source>
        <strain evidence="3">IL3000</strain>
    </source>
</reference>
<keyword evidence="1" id="KW-1133">Transmembrane helix</keyword>
<protein>
    <submittedName>
        <fullName evidence="2">WGS project CAEQ00000000 data, annotated contig 1531</fullName>
    </submittedName>
</protein>
<keyword evidence="1" id="KW-0472">Membrane</keyword>
<evidence type="ECO:0000256" key="1">
    <source>
        <dbReference type="SAM" id="Phobius"/>
    </source>
</evidence>